<dbReference type="InterPro" id="IPR019290">
    <property type="entry name" value="GlycosylTrfase-like_prok"/>
</dbReference>
<evidence type="ECO:0000259" key="1">
    <source>
        <dbReference type="Pfam" id="PF10111"/>
    </source>
</evidence>
<dbReference type="Pfam" id="PF10111">
    <property type="entry name" value="Glyco_tranf_2_2"/>
    <property type="match status" value="1"/>
</dbReference>
<name>A0AA97AIG1_9CYAN</name>
<gene>
    <name evidence="2" type="ORF">HJG54_13700</name>
</gene>
<sequence length="333" mass="37751">MPTISVIIPAYNAERTILETIQSVQQQSFQDFEVIVVNDGSTDHTAQVVEAIGDDRIKLFSYPNAGLSLARNRGVQQCGGDYIAFLDADDLWTADKLALQYQALQQHPEAGVAYSWTCYMYEKNNTLEFHPCPPIRFEGNVYQKLLVGDFIYSGSNVLMRREAVETTGGFDPAMPQCADWDYWLRASVRWPFRAVPQYQILYRQSAQAMSAKVEGMKMAAQAALEKAYQTAPPELQQLKRQTLISFHQYCTGLYLNHQPTPEGLSQAQEHIWQAIQLQPQAILGRDMQRSIVKLCLRRIFPPAIANQVLQRLSQTRTIPDPRLPRSLDHAAKS</sequence>
<dbReference type="AlphaFoldDB" id="A0AA97AIG1"/>
<feature type="domain" description="Glycosyltransferase 2-like prokaryotic type" evidence="1">
    <location>
        <begin position="5"/>
        <end position="242"/>
    </location>
</feature>
<dbReference type="InterPro" id="IPR029044">
    <property type="entry name" value="Nucleotide-diphossugar_trans"/>
</dbReference>
<dbReference type="CDD" id="cd00761">
    <property type="entry name" value="Glyco_tranf_GTA_type"/>
    <property type="match status" value="1"/>
</dbReference>
<dbReference type="RefSeq" id="WP_316435554.1">
    <property type="nucleotide sequence ID" value="NZ_CP053586.1"/>
</dbReference>
<reference evidence="2" key="1">
    <citation type="submission" date="2020-05" db="EMBL/GenBank/DDBJ databases">
        <authorList>
            <person name="Zhu T."/>
            <person name="Keshari N."/>
            <person name="Lu X."/>
        </authorList>
    </citation>
    <scope>NUCLEOTIDE SEQUENCE</scope>
    <source>
        <strain evidence="2">NK1-12</strain>
    </source>
</reference>
<dbReference type="SUPFAM" id="SSF53448">
    <property type="entry name" value="Nucleotide-diphospho-sugar transferases"/>
    <property type="match status" value="1"/>
</dbReference>
<protein>
    <submittedName>
        <fullName evidence="2">Glycosyltransferase</fullName>
    </submittedName>
</protein>
<dbReference type="InterPro" id="IPR050834">
    <property type="entry name" value="Glycosyltransf_2"/>
</dbReference>
<proteinExistence type="predicted"/>
<organism evidence="2">
    <name type="scientific">Leptolyngbya sp. NK1-12</name>
    <dbReference type="NCBI Taxonomy" id="2547451"/>
    <lineage>
        <taxon>Bacteria</taxon>
        <taxon>Bacillati</taxon>
        <taxon>Cyanobacteriota</taxon>
        <taxon>Cyanophyceae</taxon>
        <taxon>Leptolyngbyales</taxon>
        <taxon>Leptolyngbyaceae</taxon>
        <taxon>Leptolyngbya group</taxon>
        <taxon>Leptolyngbya</taxon>
    </lineage>
</organism>
<dbReference type="PANTHER" id="PTHR43685">
    <property type="entry name" value="GLYCOSYLTRANSFERASE"/>
    <property type="match status" value="1"/>
</dbReference>
<accession>A0AA97AIG1</accession>
<dbReference type="PANTHER" id="PTHR43685:SF2">
    <property type="entry name" value="GLYCOSYLTRANSFERASE 2-LIKE DOMAIN-CONTAINING PROTEIN"/>
    <property type="match status" value="1"/>
</dbReference>
<evidence type="ECO:0000313" key="2">
    <source>
        <dbReference type="EMBL" id="WNZ23806.1"/>
    </source>
</evidence>
<dbReference type="EMBL" id="CP053586">
    <property type="protein sequence ID" value="WNZ23806.1"/>
    <property type="molecule type" value="Genomic_DNA"/>
</dbReference>
<dbReference type="Gene3D" id="3.90.550.10">
    <property type="entry name" value="Spore Coat Polysaccharide Biosynthesis Protein SpsA, Chain A"/>
    <property type="match status" value="1"/>
</dbReference>